<dbReference type="RefSeq" id="WP_040199773.1">
    <property type="nucleotide sequence ID" value="NZ_CP010311.1"/>
</dbReference>
<dbReference type="GO" id="GO:0004803">
    <property type="term" value="F:transposase activity"/>
    <property type="evidence" value="ECO:0007669"/>
    <property type="project" value="InterPro"/>
</dbReference>
<dbReference type="EMBL" id="CP010311">
    <property type="protein sequence ID" value="AJF06298.1"/>
    <property type="molecule type" value="Genomic_DNA"/>
</dbReference>
<feature type="domain" description="Transposase IS801/IS1294" evidence="1">
    <location>
        <begin position="141"/>
        <end position="303"/>
    </location>
</feature>
<evidence type="ECO:0000313" key="3">
    <source>
        <dbReference type="EMBL" id="AJF06228.1"/>
    </source>
</evidence>
<reference evidence="3 6" key="1">
    <citation type="journal article" date="2015" name="Genome Announc.">
        <title>Genomes of Geoalkalibacter ferrihydriticus Z-0531T and Geoalkalibacter subterraneus Red1T, Two Haloalkaliphilic Metal-Reducing Deltaproteobacteria.</title>
        <authorList>
            <person name="Badalamenti J.P."/>
            <person name="Krajmalnik-Brown R."/>
            <person name="Torres C.I."/>
            <person name="Bond D.R."/>
        </authorList>
    </citation>
    <scope>NUCLEOTIDE SEQUENCE [LARGE SCALE GENOMIC DNA]</scope>
    <source>
        <strain evidence="3 6">Red1</strain>
    </source>
</reference>
<dbReference type="HOGENOM" id="CLU_038153_1_0_7"/>
<sequence length="367" mass="41878">MDKLTAIFRSYGPEYLQQHGAKVPPQHRKVIEAILRCRTPESGTTIYRCEHCGEDHVLHLGCGNRHCPICQYRKGRQWLERQLERQMPGAHFMLTFTVPEPLRPFMRSNQRLAYSALFAASSEAMKRLAKDSRFIGGDLPGFFGVLHTWGRQLQYHPHIHYVVTGGAIASGTGQWMPSRNEFYLPVQALSLIVRAKFRERIKKAGRLGEIPSSVWKTDWNVNCQAVGDAEGSLKYLAPYVFRVAISSSRIVSVEKGRVTFSYKKKGSSRPRTREVSALEFLRLFLQHVLPWGFMKVRYYGFLSPGCRMPLAEVRARIQIAHGFAVTVPKVMPEPQPPLSCRQCGKELEGYRLILPPKRKPEKRARTG</sequence>
<evidence type="ECO:0000259" key="1">
    <source>
        <dbReference type="Pfam" id="PF04986"/>
    </source>
</evidence>
<dbReference type="Proteomes" id="UP000035036">
    <property type="component" value="Chromosome"/>
</dbReference>
<keyword evidence="6" id="KW-1185">Reference proteome</keyword>
<dbReference type="InterPro" id="IPR007069">
    <property type="entry name" value="Transposase_32"/>
</dbReference>
<dbReference type="KEGG" id="gsb:GSUB_06655"/>
<feature type="domain" description="Transposase zinc-binding" evidence="2">
    <location>
        <begin position="7"/>
        <end position="98"/>
    </location>
</feature>
<dbReference type="KEGG" id="gsb:GSUB_06220"/>
<dbReference type="Pfam" id="PF04986">
    <property type="entry name" value="Y2_Tnp"/>
    <property type="match status" value="1"/>
</dbReference>
<dbReference type="KEGG" id="gsb:GSUB_06610"/>
<dbReference type="STRING" id="483547.GSUB_06220"/>
<evidence type="ECO:0000313" key="5">
    <source>
        <dbReference type="EMBL" id="AJF06298.1"/>
    </source>
</evidence>
<dbReference type="AlphaFoldDB" id="A0A0B5FFX2"/>
<dbReference type="GO" id="GO:0006313">
    <property type="term" value="P:DNA transposition"/>
    <property type="evidence" value="ECO:0007669"/>
    <property type="project" value="InterPro"/>
</dbReference>
<name>A0A0B5FFX2_9BACT</name>
<organism evidence="3 6">
    <name type="scientific">Geoalkalibacter subterraneus</name>
    <dbReference type="NCBI Taxonomy" id="483547"/>
    <lineage>
        <taxon>Bacteria</taxon>
        <taxon>Pseudomonadati</taxon>
        <taxon>Thermodesulfobacteriota</taxon>
        <taxon>Desulfuromonadia</taxon>
        <taxon>Desulfuromonadales</taxon>
        <taxon>Geoalkalibacteraceae</taxon>
        <taxon>Geoalkalibacter</taxon>
    </lineage>
</organism>
<dbReference type="Pfam" id="PF14319">
    <property type="entry name" value="Zn_Tnp_IS91"/>
    <property type="match status" value="1"/>
</dbReference>
<evidence type="ECO:0000259" key="2">
    <source>
        <dbReference type="Pfam" id="PF14319"/>
    </source>
</evidence>
<dbReference type="PANTHER" id="PTHR37023">
    <property type="entry name" value="TRANSPOSASE"/>
    <property type="match status" value="1"/>
</dbReference>
<accession>A0A0B5FFX2</accession>
<dbReference type="OrthoDB" id="9793553at2"/>
<gene>
    <name evidence="3" type="ORF">GSUB_06220</name>
    <name evidence="4" type="ORF">GSUB_06610</name>
    <name evidence="5" type="ORF">GSUB_06655</name>
</gene>
<dbReference type="EMBL" id="CP010311">
    <property type="protein sequence ID" value="AJF06292.1"/>
    <property type="molecule type" value="Genomic_DNA"/>
</dbReference>
<evidence type="ECO:0000313" key="6">
    <source>
        <dbReference type="Proteomes" id="UP000035036"/>
    </source>
</evidence>
<proteinExistence type="predicted"/>
<evidence type="ECO:0000313" key="4">
    <source>
        <dbReference type="EMBL" id="AJF06292.1"/>
    </source>
</evidence>
<dbReference type="GO" id="GO:0003677">
    <property type="term" value="F:DNA binding"/>
    <property type="evidence" value="ECO:0007669"/>
    <property type="project" value="InterPro"/>
</dbReference>
<protein>
    <submittedName>
        <fullName evidence="3">Transposase</fullName>
    </submittedName>
</protein>
<dbReference type="InterPro" id="IPR026889">
    <property type="entry name" value="Zn_Tnp"/>
</dbReference>
<dbReference type="EMBL" id="CP010311">
    <property type="protein sequence ID" value="AJF06228.1"/>
    <property type="molecule type" value="Genomic_DNA"/>
</dbReference>
<dbReference type="PANTHER" id="PTHR37023:SF1">
    <property type="entry name" value="ISSOD25 TRANSPOSASE TNPA_ISSOD25"/>
    <property type="match status" value="1"/>
</dbReference>